<organism evidence="1 2">
    <name type="scientific">Marinoscillum luteum</name>
    <dbReference type="NCBI Taxonomy" id="861051"/>
    <lineage>
        <taxon>Bacteria</taxon>
        <taxon>Pseudomonadati</taxon>
        <taxon>Bacteroidota</taxon>
        <taxon>Cytophagia</taxon>
        <taxon>Cytophagales</taxon>
        <taxon>Reichenbachiellaceae</taxon>
        <taxon>Marinoscillum</taxon>
    </lineage>
</organism>
<dbReference type="InterPro" id="IPR029044">
    <property type="entry name" value="Nucleotide-diphossugar_trans"/>
</dbReference>
<evidence type="ECO:0000313" key="1">
    <source>
        <dbReference type="EMBL" id="MFH6985179.1"/>
    </source>
</evidence>
<proteinExistence type="predicted"/>
<dbReference type="SUPFAM" id="SSF53448">
    <property type="entry name" value="Nucleotide-diphospho-sugar transferases"/>
    <property type="match status" value="1"/>
</dbReference>
<dbReference type="Proteomes" id="UP001610063">
    <property type="component" value="Unassembled WGS sequence"/>
</dbReference>
<dbReference type="InterPro" id="IPR003329">
    <property type="entry name" value="Cytidylyl_trans"/>
</dbReference>
<protein>
    <submittedName>
        <fullName evidence="1">Cytidylyltransferase domain-containing protein</fullName>
    </submittedName>
</protein>
<dbReference type="PANTHER" id="PTHR42866:SF1">
    <property type="entry name" value="SPORE COAT POLYSACCHARIDE BIOSYNTHESIS PROTEIN SPSF"/>
    <property type="match status" value="1"/>
</dbReference>
<dbReference type="GO" id="GO:0016779">
    <property type="term" value="F:nucleotidyltransferase activity"/>
    <property type="evidence" value="ECO:0007669"/>
    <property type="project" value="UniProtKB-KW"/>
</dbReference>
<name>A0ABW7NEJ3_9BACT</name>
<accession>A0ABW7NEJ3</accession>
<dbReference type="EMBL" id="JBIPKE010000019">
    <property type="protein sequence ID" value="MFH6985179.1"/>
    <property type="molecule type" value="Genomic_DNA"/>
</dbReference>
<dbReference type="RefSeq" id="WP_395418659.1">
    <property type="nucleotide sequence ID" value="NZ_JBIPKE010000019.1"/>
</dbReference>
<reference evidence="1 2" key="1">
    <citation type="journal article" date="2013" name="Int. J. Syst. Evol. Microbiol.">
        <title>Marinoscillum luteum sp. nov., isolated from marine sediment.</title>
        <authorList>
            <person name="Cha I.T."/>
            <person name="Park S.J."/>
            <person name="Kim S.J."/>
            <person name="Kim J.G."/>
            <person name="Jung M.Y."/>
            <person name="Shin K.S."/>
            <person name="Kwon K.K."/>
            <person name="Yang S.H."/>
            <person name="Seo Y.S."/>
            <person name="Rhee S.K."/>
        </authorList>
    </citation>
    <scope>NUCLEOTIDE SEQUENCE [LARGE SCALE GENOMIC DNA]</scope>
    <source>
        <strain evidence="1 2">KCTC 23939</strain>
    </source>
</reference>
<evidence type="ECO:0000313" key="2">
    <source>
        <dbReference type="Proteomes" id="UP001610063"/>
    </source>
</evidence>
<sequence>MVGGQSNLKIGAIIQARFQSTRLPGKVLMPMPFPDGPPILGRIAEALRKVELIDQIIIATSRNEENDPIEVFAKKRNISIFRGDENDVQSRFFDLTQTYNFDHVIRLTGDNPMIDPKYLTEAIRYHIDSDCDYTKTQGLPLGSNFEVIKSACLLDRIGKIRTNAEKEHVTYFIANTDLIKKNIIEFNLPNMDVRFTVDYPQDYAMVSLLCHLTKSSFDLDQITLELAQHNWMKEINLGMTQKKID</sequence>
<dbReference type="Gene3D" id="3.90.550.10">
    <property type="entry name" value="Spore Coat Polysaccharide Biosynthesis Protein SpsA, Chain A"/>
    <property type="match status" value="1"/>
</dbReference>
<keyword evidence="2" id="KW-1185">Reference proteome</keyword>
<dbReference type="Pfam" id="PF02348">
    <property type="entry name" value="CTP_transf_3"/>
    <property type="match status" value="1"/>
</dbReference>
<gene>
    <name evidence="1" type="ORF">ACHKAR_17135</name>
</gene>
<keyword evidence="1" id="KW-0548">Nucleotidyltransferase</keyword>
<comment type="caution">
    <text evidence="1">The sequence shown here is derived from an EMBL/GenBank/DDBJ whole genome shotgun (WGS) entry which is preliminary data.</text>
</comment>
<dbReference type="PANTHER" id="PTHR42866">
    <property type="entry name" value="3-DEOXY-MANNO-OCTULOSONATE CYTIDYLYLTRANSFERASE"/>
    <property type="match status" value="1"/>
</dbReference>
<keyword evidence="1" id="KW-0808">Transferase</keyword>